<dbReference type="EMBL" id="JAFNEN010003855">
    <property type="protein sequence ID" value="KAG8171540.1"/>
    <property type="molecule type" value="Genomic_DNA"/>
</dbReference>
<organism evidence="2 3">
    <name type="scientific">Oedothorax gibbosus</name>
    <dbReference type="NCBI Taxonomy" id="931172"/>
    <lineage>
        <taxon>Eukaryota</taxon>
        <taxon>Metazoa</taxon>
        <taxon>Ecdysozoa</taxon>
        <taxon>Arthropoda</taxon>
        <taxon>Chelicerata</taxon>
        <taxon>Arachnida</taxon>
        <taxon>Araneae</taxon>
        <taxon>Araneomorphae</taxon>
        <taxon>Entelegynae</taxon>
        <taxon>Araneoidea</taxon>
        <taxon>Linyphiidae</taxon>
        <taxon>Erigoninae</taxon>
        <taxon>Oedothorax</taxon>
    </lineage>
</organism>
<dbReference type="AlphaFoldDB" id="A0AAV6TI12"/>
<protein>
    <recommendedName>
        <fullName evidence="1">Reverse transcriptase domain-containing protein</fullName>
    </recommendedName>
</protein>
<reference evidence="2 3" key="1">
    <citation type="journal article" date="2022" name="Nat. Ecol. Evol.">
        <title>A masculinizing supergene underlies an exaggerated male reproductive morph in a spider.</title>
        <authorList>
            <person name="Hendrickx F."/>
            <person name="De Corte Z."/>
            <person name="Sonet G."/>
            <person name="Van Belleghem S.M."/>
            <person name="Kostlbacher S."/>
            <person name="Vangestel C."/>
        </authorList>
    </citation>
    <scope>NUCLEOTIDE SEQUENCE [LARGE SCALE GENOMIC DNA]</scope>
    <source>
        <strain evidence="2">W744_W776</strain>
    </source>
</reference>
<gene>
    <name evidence="2" type="ORF">JTE90_020751</name>
</gene>
<dbReference type="PANTHER" id="PTHR19446">
    <property type="entry name" value="REVERSE TRANSCRIPTASES"/>
    <property type="match status" value="1"/>
</dbReference>
<dbReference type="SUPFAM" id="SSF56672">
    <property type="entry name" value="DNA/RNA polymerases"/>
    <property type="match status" value="1"/>
</dbReference>
<proteinExistence type="predicted"/>
<evidence type="ECO:0000313" key="3">
    <source>
        <dbReference type="Proteomes" id="UP000827092"/>
    </source>
</evidence>
<evidence type="ECO:0000259" key="1">
    <source>
        <dbReference type="PROSITE" id="PS50878"/>
    </source>
</evidence>
<dbReference type="Pfam" id="PF00078">
    <property type="entry name" value="RVT_1"/>
    <property type="match status" value="1"/>
</dbReference>
<dbReference type="InterPro" id="IPR043502">
    <property type="entry name" value="DNA/RNA_pol_sf"/>
</dbReference>
<dbReference type="GO" id="GO:0071897">
    <property type="term" value="P:DNA biosynthetic process"/>
    <property type="evidence" value="ECO:0007669"/>
    <property type="project" value="UniProtKB-ARBA"/>
</dbReference>
<feature type="domain" description="Reverse transcriptase" evidence="1">
    <location>
        <begin position="7"/>
        <end position="263"/>
    </location>
</feature>
<evidence type="ECO:0000313" key="2">
    <source>
        <dbReference type="EMBL" id="KAG8171540.1"/>
    </source>
</evidence>
<name>A0AAV6TI12_9ARAC</name>
<sequence length="603" mass="67862">MPKLLNMFLFLGRLPTRLLESRTIFIPKTTVATEPGQFRPISMTSTITRIFHKVLAARLSKLLKLSEEQRAFVSTDGLSQNVFLLDLIIQNAKVRMSETHIASIDLVKAFDSVSHESIYSAIRALNLPIDFEMYIKSLYEGSTTVFQFPGSEETPFHPSCGVRQGDPLSPLLFNMVIEFLVRKLRSYIGVDVDGTLITTSAFADDLLLFASTKFGLQTQLDKTVSFLRRSRRQLQIPWVYFRTDGLMFFSPVEQIKKWLVMLAKAPLKPQQRLFLLREHLLPKLLHLSVLSRIRIGVLNKVDRVVRAFLRKHLDLPHDAVNAFFHATFNDGGLAIPSFRANNPEMRLKRLNNVKLAFSSSAMIGFVNDVLHNHIAKTMSIALPGSPSTYWRKALLSSVDGVGLSEAFKTPGQFNWCGRGRITDRLCRAGCAQSETTGHILQVCPRTHGMRVRRHDAIVNYAIRGLEQRGFVVAKEPIFNTAEGRKKPDLVATKGDEAFIIDAQIVSDSEPLRRAHRRKVEKYGDLTSIISAQFGVLTVIPLSLTLNWRGVWSSDSAQTLIENRLLRKGDLSVISSRVSVGGVACHRVFMKSTARTPSRLRHQS</sequence>
<dbReference type="InterPro" id="IPR000477">
    <property type="entry name" value="RT_dom"/>
</dbReference>
<accession>A0AAV6TI12</accession>
<dbReference type="Proteomes" id="UP000827092">
    <property type="component" value="Unassembled WGS sequence"/>
</dbReference>
<dbReference type="CDD" id="cd01650">
    <property type="entry name" value="RT_nLTR_like"/>
    <property type="match status" value="1"/>
</dbReference>
<dbReference type="PROSITE" id="PS50878">
    <property type="entry name" value="RT_POL"/>
    <property type="match status" value="1"/>
</dbReference>
<comment type="caution">
    <text evidence="2">The sequence shown here is derived from an EMBL/GenBank/DDBJ whole genome shotgun (WGS) entry which is preliminary data.</text>
</comment>
<keyword evidence="3" id="KW-1185">Reference proteome</keyword>